<sequence length="454" mass="49850">MLAHHAAGRPALRLTEVAAELEDQRRRLDLLSGDDPAFSVRAAFSRSYRDLPSDASAAFRLIGRLPGRSVHIAAFAAAAELDVAAATRSLNRLVRQHLVSEPRPGVYMMHDVLRFYAAELADLHGDDGRAVRRLFDHYLASAVRADRLITPNRYQVADAAAADASTGVAHVDAEAARSWMRAELPVLLALFQVDDPALDIYIWQLAYTLRGYFYLARELDAWLQTHQVALRSALRLGDQRAEALTRNNLGMVLTAVRRFDEAVDEHHQAHALFEAIGEFRGMSDCLANIGALLSRQERYEEALLYQQDALRYYLDAGLSRNSGITLRSMANTYLALGQLDEGVRCAEEALSLALAGEHGLDIAQAGNILGTARERTADHVRAEIALRQALVHAESCGSVREQAKAHWVLGEVALATGRRADAESSFNAAVHLYERAGSSLANSVREIIGSLRDA</sequence>
<dbReference type="Proteomes" id="UP000093053">
    <property type="component" value="Chromosome"/>
</dbReference>
<dbReference type="Pfam" id="PF13424">
    <property type="entry name" value="TPR_12"/>
    <property type="match status" value="1"/>
</dbReference>
<accession>A0A1B2HTA9</accession>
<evidence type="ECO:0000313" key="2">
    <source>
        <dbReference type="Proteomes" id="UP000093053"/>
    </source>
</evidence>
<dbReference type="InterPro" id="IPR011990">
    <property type="entry name" value="TPR-like_helical_dom_sf"/>
</dbReference>
<dbReference type="InterPro" id="IPR019734">
    <property type="entry name" value="TPR_rpt"/>
</dbReference>
<dbReference type="AlphaFoldDB" id="A0A1B2HTA9"/>
<dbReference type="PANTHER" id="PTHR10098">
    <property type="entry name" value="RAPSYN-RELATED"/>
    <property type="match status" value="1"/>
</dbReference>
<organism evidence="1 2">
    <name type="scientific">Lentzea guizhouensis</name>
    <dbReference type="NCBI Taxonomy" id="1586287"/>
    <lineage>
        <taxon>Bacteria</taxon>
        <taxon>Bacillati</taxon>
        <taxon>Actinomycetota</taxon>
        <taxon>Actinomycetes</taxon>
        <taxon>Pseudonocardiales</taxon>
        <taxon>Pseudonocardiaceae</taxon>
        <taxon>Lentzea</taxon>
    </lineage>
</organism>
<protein>
    <submittedName>
        <fullName evidence="1">Uncharacterized protein</fullName>
    </submittedName>
</protein>
<proteinExistence type="predicted"/>
<reference evidence="1 2" key="1">
    <citation type="submission" date="2016-07" db="EMBL/GenBank/DDBJ databases">
        <title>Complete genome sequence of the Lentzea guizhouensis DHS C013.</title>
        <authorList>
            <person name="Cao C."/>
        </authorList>
    </citation>
    <scope>NUCLEOTIDE SEQUENCE [LARGE SCALE GENOMIC DNA]</scope>
    <source>
        <strain evidence="1 2">DHS C013</strain>
    </source>
</reference>
<dbReference type="Gene3D" id="1.25.40.10">
    <property type="entry name" value="Tetratricopeptide repeat domain"/>
    <property type="match status" value="2"/>
</dbReference>
<dbReference type="PANTHER" id="PTHR10098:SF108">
    <property type="entry name" value="TETRATRICOPEPTIDE REPEAT PROTEIN 28"/>
    <property type="match status" value="1"/>
</dbReference>
<gene>
    <name evidence="1" type="ORF">BBK82_38290</name>
</gene>
<dbReference type="STRING" id="1586287.BBK82_38290"/>
<dbReference type="KEGG" id="led:BBK82_38290"/>
<dbReference type="SMART" id="SM00028">
    <property type="entry name" value="TPR"/>
    <property type="match status" value="5"/>
</dbReference>
<dbReference type="EMBL" id="CP016793">
    <property type="protein sequence ID" value="ANZ40969.1"/>
    <property type="molecule type" value="Genomic_DNA"/>
</dbReference>
<evidence type="ECO:0000313" key="1">
    <source>
        <dbReference type="EMBL" id="ANZ40969.1"/>
    </source>
</evidence>
<keyword evidence="2" id="KW-1185">Reference proteome</keyword>
<name>A0A1B2HTA9_9PSEU</name>
<dbReference type="SUPFAM" id="SSF48452">
    <property type="entry name" value="TPR-like"/>
    <property type="match status" value="1"/>
</dbReference>
<dbReference type="Pfam" id="PF13181">
    <property type="entry name" value="TPR_8"/>
    <property type="match status" value="1"/>
</dbReference>